<name>A0ACB7PNY5_9PEZI</name>
<proteinExistence type="predicted"/>
<dbReference type="Proteomes" id="UP000724584">
    <property type="component" value="Unassembled WGS sequence"/>
</dbReference>
<dbReference type="EMBL" id="JAGIZQ010000001">
    <property type="protein sequence ID" value="KAH6649951.1"/>
    <property type="molecule type" value="Genomic_DNA"/>
</dbReference>
<evidence type="ECO:0000313" key="2">
    <source>
        <dbReference type="Proteomes" id="UP000724584"/>
    </source>
</evidence>
<keyword evidence="2" id="KW-1185">Reference proteome</keyword>
<accession>A0ACB7PNY5</accession>
<gene>
    <name evidence="1" type="ORF">F5144DRAFT_28057</name>
</gene>
<protein>
    <submittedName>
        <fullName evidence="1">Uncharacterized protein</fullName>
    </submittedName>
</protein>
<reference evidence="1 2" key="1">
    <citation type="journal article" date="2021" name="Nat. Commun.">
        <title>Genetic determinants of endophytism in the Arabidopsis root mycobiome.</title>
        <authorList>
            <person name="Mesny F."/>
            <person name="Miyauchi S."/>
            <person name="Thiergart T."/>
            <person name="Pickel B."/>
            <person name="Atanasova L."/>
            <person name="Karlsson M."/>
            <person name="Huettel B."/>
            <person name="Barry K.W."/>
            <person name="Haridas S."/>
            <person name="Chen C."/>
            <person name="Bauer D."/>
            <person name="Andreopoulos W."/>
            <person name="Pangilinan J."/>
            <person name="LaButti K."/>
            <person name="Riley R."/>
            <person name="Lipzen A."/>
            <person name="Clum A."/>
            <person name="Drula E."/>
            <person name="Henrissat B."/>
            <person name="Kohler A."/>
            <person name="Grigoriev I.V."/>
            <person name="Martin F.M."/>
            <person name="Hacquard S."/>
        </authorList>
    </citation>
    <scope>NUCLEOTIDE SEQUENCE [LARGE SCALE GENOMIC DNA]</scope>
    <source>
        <strain evidence="1 2">MPI-SDFR-AT-0079</strain>
    </source>
</reference>
<evidence type="ECO:0000313" key="1">
    <source>
        <dbReference type="EMBL" id="KAH6649951.1"/>
    </source>
</evidence>
<comment type="caution">
    <text evidence="1">The sequence shown here is derived from an EMBL/GenBank/DDBJ whole genome shotgun (WGS) entry which is preliminary data.</text>
</comment>
<organism evidence="1 2">
    <name type="scientific">Chaetomium tenue</name>
    <dbReference type="NCBI Taxonomy" id="1854479"/>
    <lineage>
        <taxon>Eukaryota</taxon>
        <taxon>Fungi</taxon>
        <taxon>Dikarya</taxon>
        <taxon>Ascomycota</taxon>
        <taxon>Pezizomycotina</taxon>
        <taxon>Sordariomycetes</taxon>
        <taxon>Sordariomycetidae</taxon>
        <taxon>Sordariales</taxon>
        <taxon>Chaetomiaceae</taxon>
        <taxon>Chaetomium</taxon>
    </lineage>
</organism>
<sequence length="1388" mass="152875">MDNEYYDEPSARDGPIAIGKKRKSPGDGAESGLAEATGRGLGHGPKKIKLPAGHAEQGTMSASPPGTLPGQDRSLLPQEIWHCILTYCPPKSLGSLLSVNRRFNAYLDPALPVRANPSFVTQGVLKLMEPNAIWQASRRRFWPQMPAPLRSSSELDMWRLACSPRCQACGKVHARGQTSRNLLHPGPGTEGVAVIWAFGTRMCSACLLKASDKELDLQISPSIPSAIIPALPFVFFTQDCDVFTATMLEANQIPANLEVTKLFSKSDVQALQAEFLQVKHMGQGTVNEWLKGLPGRGTDLQQDASKWEKWESSGGLAKMCSLLYPGYKTQKSSTNPIPTTMSSLGRQERTAEQAAELKAARKAEIERRALLLNPPLTAEVLGHILAFQAATQIVAELDDGAWERLKPRLLAQRADAEKMLRSEHKTEPTCKQEFEEQSHLETTTLATNKEARDRIDKQWEVIQAPLRAKIAGYADEVIRDSWDEGEKITRESCSRFAVDSLIYVRTRFYAEVAKDAAAAKAAGKSLPLDPPEGPFTQKLTLENMKWIFDGKFKPYTEPLRKELFYCNGCEGNYKAFGFEGVIQHYAAKHTNALSLGSIVVHWRAEWPEHPPFSATARSGKGSLHPRAPGGFAVNGGAHFPPNHAYPVPGTAPAPPGPSYPYGYTPPTYSGHYPQPQPPPQPYQPQPAATAPFVPATSYEQQPSYVTPSTAYPAYQAAGFPYTAPAVELSLSHAPSGSIHYDYHYGSYQANSVGGQHIPAQLSTYPSLGQIQVDDIARNSREVWRVLGDIRNLPGNVKVFVTIHHLVKRFRYRFYDTPPLAMFIDGLSHNKEMRPVRNVNGLVCKACHLRLGNADSVEQDRKDFSLPQLANHFQSKHIEPIQRLQTAAAPLDWVIDMVLIPDLAILPSIASSANEPQKALLSAAFPAVFSSQDGQISSEPCPTSTADAREGPLVASNYSNHSGAHLVGYHASGASTHSTVPKPENERPVMHIDGGRHSPSHRSQLNGGESESHDGEEAAGGNRDRHSQDRHDSDERALGNKSGKSFSKNQSAKKGLSKKKRLGEKKMLARQEKKLAASKAKENKAREQQKAREGQGAHEGKDVHGEEGARKEANVRATVRAATQDQSLTQSGARASHQLERSYLAPSTEKERESGAMAAEESYVDQTPLPQFQDQQAAPNSASYPEMPPKFQTHQGGQDQHGGREARARFLAASGRRSPGERQADPVYYSRPATVESVQDTYGPQRKQAGYPEPLPRHTQRERFGPPASRAEDTIHGAPFPETDHRRYRDDGYMAPRPPVEAYEIVHVIDEHGEYYIRRPARRVPGPRYLYDEPAAPHNAGPYVTHTQAPRPSLVPEGYRATAAPDNRPVNRRADPAYFEEYDPRFPAA</sequence>